<feature type="compositionally biased region" description="Low complexity" evidence="1">
    <location>
        <begin position="95"/>
        <end position="107"/>
    </location>
</feature>
<keyword evidence="3" id="KW-1185">Reference proteome</keyword>
<dbReference type="Proteomes" id="UP001497497">
    <property type="component" value="Unassembled WGS sequence"/>
</dbReference>
<evidence type="ECO:0000313" key="3">
    <source>
        <dbReference type="Proteomes" id="UP001497497"/>
    </source>
</evidence>
<dbReference type="AlphaFoldDB" id="A0AAV2HEX4"/>
<organism evidence="2 3">
    <name type="scientific">Lymnaea stagnalis</name>
    <name type="common">Great pond snail</name>
    <name type="synonym">Helix stagnalis</name>
    <dbReference type="NCBI Taxonomy" id="6523"/>
    <lineage>
        <taxon>Eukaryota</taxon>
        <taxon>Metazoa</taxon>
        <taxon>Spiralia</taxon>
        <taxon>Lophotrochozoa</taxon>
        <taxon>Mollusca</taxon>
        <taxon>Gastropoda</taxon>
        <taxon>Heterobranchia</taxon>
        <taxon>Euthyneura</taxon>
        <taxon>Panpulmonata</taxon>
        <taxon>Hygrophila</taxon>
        <taxon>Lymnaeoidea</taxon>
        <taxon>Lymnaeidae</taxon>
        <taxon>Lymnaea</taxon>
    </lineage>
</organism>
<proteinExistence type="predicted"/>
<accession>A0AAV2HEX4</accession>
<evidence type="ECO:0000313" key="2">
    <source>
        <dbReference type="EMBL" id="CAL1530616.1"/>
    </source>
</evidence>
<feature type="compositionally biased region" description="Basic residues" evidence="1">
    <location>
        <begin position="1"/>
        <end position="11"/>
    </location>
</feature>
<protein>
    <submittedName>
        <fullName evidence="2">Uncharacterized protein</fullName>
    </submittedName>
</protein>
<feature type="compositionally biased region" description="Polar residues" evidence="1">
    <location>
        <begin position="19"/>
        <end position="40"/>
    </location>
</feature>
<gene>
    <name evidence="2" type="ORF">GSLYS_00004741001</name>
</gene>
<feature type="non-terminal residue" evidence="2">
    <location>
        <position position="1"/>
    </location>
</feature>
<comment type="caution">
    <text evidence="2">The sequence shown here is derived from an EMBL/GenBank/DDBJ whole genome shotgun (WGS) entry which is preliminary data.</text>
</comment>
<feature type="compositionally biased region" description="Basic and acidic residues" evidence="1">
    <location>
        <begin position="47"/>
        <end position="57"/>
    </location>
</feature>
<dbReference type="EMBL" id="CAXITT010000072">
    <property type="protein sequence ID" value="CAL1530616.1"/>
    <property type="molecule type" value="Genomic_DNA"/>
</dbReference>
<feature type="non-terminal residue" evidence="2">
    <location>
        <position position="189"/>
    </location>
</feature>
<feature type="region of interest" description="Disordered" evidence="1">
    <location>
        <begin position="1"/>
        <end position="133"/>
    </location>
</feature>
<name>A0AAV2HEX4_LYMST</name>
<sequence length="189" mass="21727">HEKPKHRRRHRNVPEGAVRTTSTLRGGAPNTSSQRSSNSRIPLHNEAASRRHSDNTDINRVQIEYRRSHRRTASDQPHPNSRRQRHSHQEVTGCSNNNNNLLSAGGARYYPPDRRNNSRSSSQAREMHCENKETDRLNIVALRQGSSSNNRPCSHTMMQVRLSNSPVLELRKIRLPTDFDEEELPPYEA</sequence>
<reference evidence="2 3" key="1">
    <citation type="submission" date="2024-04" db="EMBL/GenBank/DDBJ databases">
        <authorList>
            <consortium name="Genoscope - CEA"/>
            <person name="William W."/>
        </authorList>
    </citation>
    <scope>NUCLEOTIDE SEQUENCE [LARGE SCALE GENOMIC DNA]</scope>
</reference>
<evidence type="ECO:0000256" key="1">
    <source>
        <dbReference type="SAM" id="MobiDB-lite"/>
    </source>
</evidence>